<dbReference type="KEGG" id="rcr:NCTC10994_04241"/>
<dbReference type="RefSeq" id="WP_072699199.1">
    <property type="nucleotide sequence ID" value="NZ_JAFBBL010000001.1"/>
</dbReference>
<dbReference type="PANTHER" id="PTHR47129">
    <property type="entry name" value="QUINONE OXIDOREDUCTASE 2"/>
    <property type="match status" value="1"/>
</dbReference>
<dbReference type="Proteomes" id="UP000249091">
    <property type="component" value="Chromosome 1"/>
</dbReference>
<sequence length="287" mass="29600">MIVVTGATGQLGHQVISHLLERGVPADRIVAAGRDSSGSAEFDASGVEFRRADYDLPETLPAAFEGADKVLLVSTPAGADAKRIQQHQAVIDAATEAGVSLLAYTSVTNAPTNTMGLARVHRATEQAIAASGLPAVILRNGWYAENHTAAIGNAVQYGALIGSAGNGRMASASRADLAEAAAIILTLDDQAGKIYDLTGDTAWTLSELAAEVAAQSGVPVTYTDVPAEQYRGILQQAGLPDHVVELIVDADVAISQGALDYVTNDLRSVLGRPTTPMATSVTSALKG</sequence>
<dbReference type="Gene3D" id="3.90.25.10">
    <property type="entry name" value="UDP-galactose 4-epimerase, domain 1"/>
    <property type="match status" value="1"/>
</dbReference>
<feature type="domain" description="NAD(P)-binding" evidence="1">
    <location>
        <begin position="6"/>
        <end position="185"/>
    </location>
</feature>
<dbReference type="EC" id="1.6.5.2" evidence="2"/>
<dbReference type="InterPro" id="IPR036291">
    <property type="entry name" value="NAD(P)-bd_dom_sf"/>
</dbReference>
<dbReference type="GO" id="GO:0003955">
    <property type="term" value="F:NAD(P)H dehydrogenase (quinone) activity"/>
    <property type="evidence" value="ECO:0007669"/>
    <property type="project" value="UniProtKB-EC"/>
</dbReference>
<dbReference type="PANTHER" id="PTHR47129:SF1">
    <property type="entry name" value="NMRA-LIKE DOMAIN-CONTAINING PROTEIN"/>
    <property type="match status" value="1"/>
</dbReference>
<keyword evidence="2" id="KW-0560">Oxidoreductase</keyword>
<organism evidence="2 3">
    <name type="scientific">Rhodococcus coprophilus</name>
    <dbReference type="NCBI Taxonomy" id="38310"/>
    <lineage>
        <taxon>Bacteria</taxon>
        <taxon>Bacillati</taxon>
        <taxon>Actinomycetota</taxon>
        <taxon>Actinomycetes</taxon>
        <taxon>Mycobacteriales</taxon>
        <taxon>Nocardiaceae</taxon>
        <taxon>Rhodococcus</taxon>
    </lineage>
</organism>
<dbReference type="AlphaFoldDB" id="A0A2X4UVP9"/>
<accession>A0A2X4UVP9</accession>
<dbReference type="EMBL" id="LS483468">
    <property type="protein sequence ID" value="SQI39788.1"/>
    <property type="molecule type" value="Genomic_DNA"/>
</dbReference>
<dbReference type="SUPFAM" id="SSF51735">
    <property type="entry name" value="NAD(P)-binding Rossmann-fold domains"/>
    <property type="match status" value="1"/>
</dbReference>
<evidence type="ECO:0000313" key="3">
    <source>
        <dbReference type="Proteomes" id="UP000249091"/>
    </source>
</evidence>
<gene>
    <name evidence="2" type="primary">qorB</name>
    <name evidence="2" type="ORF">NCTC10994_04241</name>
</gene>
<reference evidence="2 3" key="1">
    <citation type="submission" date="2018-06" db="EMBL/GenBank/DDBJ databases">
        <authorList>
            <consortium name="Pathogen Informatics"/>
            <person name="Doyle S."/>
        </authorList>
    </citation>
    <scope>NUCLEOTIDE SEQUENCE [LARGE SCALE GENOMIC DNA]</scope>
    <source>
        <strain evidence="2 3">NCTC10994</strain>
    </source>
</reference>
<dbReference type="CDD" id="cd05269">
    <property type="entry name" value="TMR_SDR_a"/>
    <property type="match status" value="1"/>
</dbReference>
<evidence type="ECO:0000259" key="1">
    <source>
        <dbReference type="Pfam" id="PF13460"/>
    </source>
</evidence>
<dbReference type="Pfam" id="PF13460">
    <property type="entry name" value="NAD_binding_10"/>
    <property type="match status" value="1"/>
</dbReference>
<dbReference type="InterPro" id="IPR052718">
    <property type="entry name" value="NmrA-type_oxidoreductase"/>
</dbReference>
<dbReference type="STRING" id="1219011.GCA_001895045_01168"/>
<dbReference type="InterPro" id="IPR016040">
    <property type="entry name" value="NAD(P)-bd_dom"/>
</dbReference>
<name>A0A2X4UVP9_9NOCA</name>
<keyword evidence="3" id="KW-1185">Reference proteome</keyword>
<dbReference type="Gene3D" id="3.40.50.720">
    <property type="entry name" value="NAD(P)-binding Rossmann-like Domain"/>
    <property type="match status" value="1"/>
</dbReference>
<evidence type="ECO:0000313" key="2">
    <source>
        <dbReference type="EMBL" id="SQI39788.1"/>
    </source>
</evidence>
<protein>
    <submittedName>
        <fullName evidence="2">NAD(P)H--quinone oxidoreductase</fullName>
        <ecNumber evidence="2">1.6.5.2</ecNumber>
    </submittedName>
</protein>
<proteinExistence type="predicted"/>